<feature type="transmembrane region" description="Helical" evidence="8">
    <location>
        <begin position="553"/>
        <end position="580"/>
    </location>
</feature>
<organism evidence="10 11">
    <name type="scientific">Carpinus fangiana</name>
    <dbReference type="NCBI Taxonomy" id="176857"/>
    <lineage>
        <taxon>Eukaryota</taxon>
        <taxon>Viridiplantae</taxon>
        <taxon>Streptophyta</taxon>
        <taxon>Embryophyta</taxon>
        <taxon>Tracheophyta</taxon>
        <taxon>Spermatophyta</taxon>
        <taxon>Magnoliopsida</taxon>
        <taxon>eudicotyledons</taxon>
        <taxon>Gunneridae</taxon>
        <taxon>Pentapetalae</taxon>
        <taxon>rosids</taxon>
        <taxon>fabids</taxon>
        <taxon>Fagales</taxon>
        <taxon>Betulaceae</taxon>
        <taxon>Carpinus</taxon>
    </lineage>
</organism>
<dbReference type="SMART" id="SM00248">
    <property type="entry name" value="ANK"/>
    <property type="match status" value="7"/>
</dbReference>
<evidence type="ECO:0000256" key="5">
    <source>
        <dbReference type="ARBA" id="ARBA00023043"/>
    </source>
</evidence>
<dbReference type="Proteomes" id="UP000327013">
    <property type="component" value="Chromosome 3"/>
</dbReference>
<keyword evidence="4 8" id="KW-1133">Transmembrane helix</keyword>
<dbReference type="InterPro" id="IPR002110">
    <property type="entry name" value="Ankyrin_rpt"/>
</dbReference>
<dbReference type="PROSITE" id="PS50088">
    <property type="entry name" value="ANK_REPEAT"/>
    <property type="match status" value="4"/>
</dbReference>
<dbReference type="PANTHER" id="PTHR24186">
    <property type="entry name" value="PROTEIN PHOSPHATASE 1 REGULATORY SUBUNIT"/>
    <property type="match status" value="1"/>
</dbReference>
<evidence type="ECO:0000256" key="7">
    <source>
        <dbReference type="PROSITE-ProRule" id="PRU00023"/>
    </source>
</evidence>
<evidence type="ECO:0000256" key="1">
    <source>
        <dbReference type="ARBA" id="ARBA00004141"/>
    </source>
</evidence>
<dbReference type="PROSITE" id="PS50297">
    <property type="entry name" value="ANK_REP_REGION"/>
    <property type="match status" value="3"/>
</dbReference>
<keyword evidence="2 8" id="KW-0812">Transmembrane</keyword>
<dbReference type="PANTHER" id="PTHR24186:SF36">
    <property type="entry name" value="SERINE_THREONINE-PROTEIN PHOSPHATASE 6 REGULATORY ANKYRIN REPEAT SUBUNIT A-LIKE"/>
    <property type="match status" value="1"/>
</dbReference>
<comment type="subcellular location">
    <subcellularLocation>
        <location evidence="1">Membrane</location>
        <topology evidence="1">Multi-pass membrane protein</topology>
    </subcellularLocation>
</comment>
<dbReference type="InterPro" id="IPR036770">
    <property type="entry name" value="Ankyrin_rpt-contain_sf"/>
</dbReference>
<feature type="repeat" description="ANK" evidence="7">
    <location>
        <begin position="282"/>
        <end position="305"/>
    </location>
</feature>
<protein>
    <recommendedName>
        <fullName evidence="9">PGG domain-containing protein</fullName>
    </recommendedName>
</protein>
<keyword evidence="3" id="KW-0677">Repeat</keyword>
<evidence type="ECO:0000256" key="4">
    <source>
        <dbReference type="ARBA" id="ARBA00022989"/>
    </source>
</evidence>
<sequence length="626" mass="70582">MDPSNSFESQAFVNANQLEQTETITCMSCDSYNAATKGKIDFFKAITNQPLDLLRTPNKNTILHIYITSLTFLNSGAESTTNFVEEILEMCPSLLRQANAKGETPLHIAARYGHDDIVKVLIKYCAQDLVEGIEPIKEMLRMTNKEKDTALHEAVRYNHLEVVKLLISEDPNFSYSANNAGESPLYIATEREFKDVLFEILDKCKSPMDGGPLGRTALHAAVIQYDNDVVGRILEKIDGISRKVDNNGWTPLHLAACNKYSTLIAKELLDKDREVAYMKDTKGRTPLHIAAHRGNNHTMKIIVERCPDCCELVDNRGWNVLHFALKGGDFWCLERIMKIIEENRSLTNLLNEKNAEGDAPLHFYFKNTFSKPRLLNSFISDPRVDKKAFNKQNLNAREIARTVEQSSEEMMKIVDALGRLPRRVINYKGDITFQNSRVDDYWEKRIEKRNKERNEERRSMLSMLQKATEVHLVVAALIATVTFAACITMPGGFVGGEGSHPGYALLRRSVAFKAFVITDTMSMVLSSSAVFIHLLMPFLFDKNINDEKRHMKLVVLAFILILGAMVAMGLAFVTGTYAVLVPSSDLAIANCIVGLTFFAIFFIVFGKHFASSFVRLSSFFELKEID</sequence>
<evidence type="ECO:0000313" key="10">
    <source>
        <dbReference type="EMBL" id="KAE8022664.1"/>
    </source>
</evidence>
<feature type="repeat" description="ANK" evidence="7">
    <location>
        <begin position="247"/>
        <end position="280"/>
    </location>
</feature>
<dbReference type="Gene3D" id="1.25.40.20">
    <property type="entry name" value="Ankyrin repeat-containing domain"/>
    <property type="match status" value="2"/>
</dbReference>
<dbReference type="AlphaFoldDB" id="A0A5N6R233"/>
<accession>A0A5N6R233</accession>
<proteinExistence type="predicted"/>
<dbReference type="Pfam" id="PF12796">
    <property type="entry name" value="Ank_2"/>
    <property type="match status" value="3"/>
</dbReference>
<dbReference type="InterPro" id="IPR026961">
    <property type="entry name" value="PGG_dom"/>
</dbReference>
<gene>
    <name evidence="10" type="ORF">FH972_008447</name>
</gene>
<evidence type="ECO:0000259" key="9">
    <source>
        <dbReference type="Pfam" id="PF13962"/>
    </source>
</evidence>
<feature type="transmembrane region" description="Helical" evidence="8">
    <location>
        <begin position="470"/>
        <end position="494"/>
    </location>
</feature>
<dbReference type="EMBL" id="CM017323">
    <property type="protein sequence ID" value="KAE8022664.1"/>
    <property type="molecule type" value="Genomic_DNA"/>
</dbReference>
<dbReference type="OrthoDB" id="10040922at2759"/>
<evidence type="ECO:0000256" key="3">
    <source>
        <dbReference type="ARBA" id="ARBA00022737"/>
    </source>
</evidence>
<evidence type="ECO:0000256" key="8">
    <source>
        <dbReference type="SAM" id="Phobius"/>
    </source>
</evidence>
<feature type="repeat" description="ANK" evidence="7">
    <location>
        <begin position="146"/>
        <end position="178"/>
    </location>
</feature>
<evidence type="ECO:0000256" key="2">
    <source>
        <dbReference type="ARBA" id="ARBA00022692"/>
    </source>
</evidence>
<name>A0A5N6R233_9ROSI</name>
<evidence type="ECO:0000313" key="11">
    <source>
        <dbReference type="Proteomes" id="UP000327013"/>
    </source>
</evidence>
<keyword evidence="5 7" id="KW-0040">ANK repeat</keyword>
<dbReference type="Pfam" id="PF13962">
    <property type="entry name" value="PGG"/>
    <property type="match status" value="1"/>
</dbReference>
<evidence type="ECO:0000256" key="6">
    <source>
        <dbReference type="ARBA" id="ARBA00023136"/>
    </source>
</evidence>
<keyword evidence="6 8" id="KW-0472">Membrane</keyword>
<reference evidence="10 11" key="1">
    <citation type="submission" date="2019-06" db="EMBL/GenBank/DDBJ databases">
        <title>A chromosomal-level reference genome of Carpinus fangiana (Coryloideae, Betulaceae).</title>
        <authorList>
            <person name="Yang X."/>
            <person name="Wang Z."/>
            <person name="Zhang L."/>
            <person name="Hao G."/>
            <person name="Liu J."/>
            <person name="Yang Y."/>
        </authorList>
    </citation>
    <scope>NUCLEOTIDE SEQUENCE [LARGE SCALE GENOMIC DNA]</scope>
    <source>
        <strain evidence="10">Cfa_2016G</strain>
        <tissue evidence="10">Leaf</tissue>
    </source>
</reference>
<feature type="transmembrane region" description="Helical" evidence="8">
    <location>
        <begin position="514"/>
        <end position="541"/>
    </location>
</feature>
<keyword evidence="11" id="KW-1185">Reference proteome</keyword>
<feature type="transmembrane region" description="Helical" evidence="8">
    <location>
        <begin position="586"/>
        <end position="605"/>
    </location>
</feature>
<feature type="repeat" description="ANK" evidence="7">
    <location>
        <begin position="101"/>
        <end position="123"/>
    </location>
</feature>
<dbReference type="GO" id="GO:0005886">
    <property type="term" value="C:plasma membrane"/>
    <property type="evidence" value="ECO:0007669"/>
    <property type="project" value="TreeGrafter"/>
</dbReference>
<dbReference type="SUPFAM" id="SSF48403">
    <property type="entry name" value="Ankyrin repeat"/>
    <property type="match status" value="1"/>
</dbReference>
<feature type="domain" description="PGG" evidence="9">
    <location>
        <begin position="464"/>
        <end position="579"/>
    </location>
</feature>